<evidence type="ECO:0000256" key="1">
    <source>
        <dbReference type="SAM" id="Phobius"/>
    </source>
</evidence>
<dbReference type="RefSeq" id="WP_003350032.1">
    <property type="nucleotide sequence ID" value="NZ_AFEU01000001.1"/>
</dbReference>
<gene>
    <name evidence="2" type="ORF">PB1_00390</name>
</gene>
<sequence length="100" mass="11807">MTRTEKFHQQPKSFFWKRIYLYVIFSAAIVTALYFFSQSLIKVEAPKKDYGRKVIIQLPNGNEVLTYENLIVKEDGKMFYKGENNKIDLTGGNIVYEDWK</sequence>
<name>I3E4D6_BACMT</name>
<organism evidence="2 3">
    <name type="scientific">Bacillus methanolicus PB1</name>
    <dbReference type="NCBI Taxonomy" id="997296"/>
    <lineage>
        <taxon>Bacteria</taxon>
        <taxon>Bacillati</taxon>
        <taxon>Bacillota</taxon>
        <taxon>Bacilli</taxon>
        <taxon>Bacillales</taxon>
        <taxon>Bacillaceae</taxon>
        <taxon>Bacillus</taxon>
    </lineage>
</organism>
<accession>I3E4D6</accession>
<dbReference type="eggNOG" id="ENOG5030CPM">
    <property type="taxonomic scope" value="Bacteria"/>
</dbReference>
<protein>
    <submittedName>
        <fullName evidence="2">Uncharacterized protein</fullName>
    </submittedName>
</protein>
<keyword evidence="1" id="KW-0812">Transmembrane</keyword>
<dbReference type="OrthoDB" id="2925699at2"/>
<keyword evidence="1" id="KW-0472">Membrane</keyword>
<comment type="caution">
    <text evidence="2">The sequence shown here is derived from an EMBL/GenBank/DDBJ whole genome shotgun (WGS) entry which is preliminary data.</text>
</comment>
<evidence type="ECO:0000313" key="2">
    <source>
        <dbReference type="EMBL" id="EIJ81357.1"/>
    </source>
</evidence>
<keyword evidence="1" id="KW-1133">Transmembrane helix</keyword>
<dbReference type="Proteomes" id="UP000010523">
    <property type="component" value="Unassembled WGS sequence"/>
</dbReference>
<keyword evidence="3" id="KW-1185">Reference proteome</keyword>
<dbReference type="PATRIC" id="fig|997296.3.peg.116"/>
<reference evidence="2 3" key="1">
    <citation type="journal article" date="2012" name="Appl. Environ. Microbiol.">
        <title>Genome Sequence of Thermotolerant Bacillus methanolicus: Features and Regulation Related to Methylotrophy and Production of L-Lysine and L-Glutamate from Methanol.</title>
        <authorList>
            <person name="Heggeset T.M."/>
            <person name="Krog A."/>
            <person name="Balzer S."/>
            <person name="Wentzel A."/>
            <person name="Ellingsen T.E."/>
            <person name="Brautaset T."/>
        </authorList>
    </citation>
    <scope>NUCLEOTIDE SEQUENCE [LARGE SCALE GENOMIC DNA]</scope>
    <source>
        <strain evidence="2 3">PB1</strain>
    </source>
</reference>
<evidence type="ECO:0000313" key="3">
    <source>
        <dbReference type="Proteomes" id="UP000010523"/>
    </source>
</evidence>
<dbReference type="EMBL" id="AFEU01000001">
    <property type="protein sequence ID" value="EIJ81357.1"/>
    <property type="molecule type" value="Genomic_DNA"/>
</dbReference>
<feature type="transmembrane region" description="Helical" evidence="1">
    <location>
        <begin position="20"/>
        <end position="37"/>
    </location>
</feature>
<dbReference type="AlphaFoldDB" id="I3E4D6"/>
<proteinExistence type="predicted"/>